<name>A0A0J9H1L8_9RHOB</name>
<dbReference type="PROSITE" id="PS00211">
    <property type="entry name" value="ABC_TRANSPORTER_1"/>
    <property type="match status" value="1"/>
</dbReference>
<dbReference type="PANTHER" id="PTHR42781">
    <property type="entry name" value="SPERMIDINE/PUTRESCINE IMPORT ATP-BINDING PROTEIN POTA"/>
    <property type="match status" value="1"/>
</dbReference>
<dbReference type="InterPro" id="IPR027417">
    <property type="entry name" value="P-loop_NTPase"/>
</dbReference>
<sequence length="229" mass="24871">MTGAEARRRGKTLVGPVDLTMDGPGTTVVIGPNGSGKTTLLSLLHGTARLSRGTITWNCPLEQARAAQAFVFQRPVMLRRNVRDNIAYPLQLRGTRRPEARAQADQWAERIGLGDMLDRSAGALSGGEQQKLALARALILKPELLFLDEPCAALDGRSMREIETILANAKAEGTKLVLATHDMGQARRMADDVLFLLHGRVHEARPAPEFFAGPDTAEARAFLKGDIVE</sequence>
<evidence type="ECO:0000313" key="5">
    <source>
        <dbReference type="EMBL" id="KMW59613.1"/>
    </source>
</evidence>
<evidence type="ECO:0000256" key="2">
    <source>
        <dbReference type="ARBA" id="ARBA00022741"/>
    </source>
</evidence>
<dbReference type="Gene3D" id="3.40.50.300">
    <property type="entry name" value="P-loop containing nucleotide triphosphate hydrolases"/>
    <property type="match status" value="1"/>
</dbReference>
<dbReference type="InterPro" id="IPR003593">
    <property type="entry name" value="AAA+_ATPase"/>
</dbReference>
<keyword evidence="3 5" id="KW-0067">ATP-binding</keyword>
<accession>A0A0J9H1L8</accession>
<dbReference type="SMART" id="SM00382">
    <property type="entry name" value="AAA"/>
    <property type="match status" value="1"/>
</dbReference>
<dbReference type="Proteomes" id="UP000037178">
    <property type="component" value="Unassembled WGS sequence"/>
</dbReference>
<dbReference type="PANTHER" id="PTHR42781:SF4">
    <property type="entry name" value="SPERMIDINE_PUTRESCINE IMPORT ATP-BINDING PROTEIN POTA"/>
    <property type="match status" value="1"/>
</dbReference>
<feature type="domain" description="ABC transporter" evidence="4">
    <location>
        <begin position="1"/>
        <end position="223"/>
    </location>
</feature>
<evidence type="ECO:0000259" key="4">
    <source>
        <dbReference type="PROSITE" id="PS50893"/>
    </source>
</evidence>
<organism evidence="5 6">
    <name type="scientific">Candidatus Rhodobacter oscarellae</name>
    <dbReference type="NCBI Taxonomy" id="1675527"/>
    <lineage>
        <taxon>Bacteria</taxon>
        <taxon>Pseudomonadati</taxon>
        <taxon>Pseudomonadota</taxon>
        <taxon>Alphaproteobacteria</taxon>
        <taxon>Rhodobacterales</taxon>
        <taxon>Rhodobacter group</taxon>
        <taxon>Rhodobacter</taxon>
    </lineage>
</organism>
<dbReference type="AlphaFoldDB" id="A0A0J9H1L8"/>
<dbReference type="InterPro" id="IPR003439">
    <property type="entry name" value="ABC_transporter-like_ATP-bd"/>
</dbReference>
<proteinExistence type="predicted"/>
<dbReference type="EMBL" id="LFTY01000002">
    <property type="protein sequence ID" value="KMW59613.1"/>
    <property type="molecule type" value="Genomic_DNA"/>
</dbReference>
<dbReference type="InterPro" id="IPR017871">
    <property type="entry name" value="ABC_transporter-like_CS"/>
</dbReference>
<protein>
    <submittedName>
        <fullName evidence="5">ABC-type tungstate transport system, ATP-binding protein</fullName>
    </submittedName>
</protein>
<dbReference type="PATRIC" id="fig|1675527.3.peg.4807"/>
<dbReference type="GO" id="GO:0005524">
    <property type="term" value="F:ATP binding"/>
    <property type="evidence" value="ECO:0007669"/>
    <property type="project" value="UniProtKB-KW"/>
</dbReference>
<dbReference type="GO" id="GO:0016887">
    <property type="term" value="F:ATP hydrolysis activity"/>
    <property type="evidence" value="ECO:0007669"/>
    <property type="project" value="InterPro"/>
</dbReference>
<dbReference type="SUPFAM" id="SSF52540">
    <property type="entry name" value="P-loop containing nucleoside triphosphate hydrolases"/>
    <property type="match status" value="1"/>
</dbReference>
<dbReference type="STRING" id="1675527.AIOL_004595"/>
<keyword evidence="6" id="KW-1185">Reference proteome</keyword>
<dbReference type="Pfam" id="PF00005">
    <property type="entry name" value="ABC_tran"/>
    <property type="match status" value="1"/>
</dbReference>
<comment type="caution">
    <text evidence="5">The sequence shown here is derived from an EMBL/GenBank/DDBJ whole genome shotgun (WGS) entry which is preliminary data.</text>
</comment>
<keyword evidence="1" id="KW-0813">Transport</keyword>
<evidence type="ECO:0000256" key="1">
    <source>
        <dbReference type="ARBA" id="ARBA00022448"/>
    </source>
</evidence>
<gene>
    <name evidence="5" type="ORF">AIOL_004595</name>
</gene>
<keyword evidence="2" id="KW-0547">Nucleotide-binding</keyword>
<reference evidence="5 6" key="1">
    <citation type="submission" date="2015-06" db="EMBL/GenBank/DDBJ databases">
        <title>Draft genome sequence of an Alphaproteobacteria species associated to the Mediterranean sponge Oscarella lobularis.</title>
        <authorList>
            <person name="Jourda C."/>
            <person name="Santini S."/>
            <person name="Claverie J.-M."/>
        </authorList>
    </citation>
    <scope>NUCLEOTIDE SEQUENCE [LARGE SCALE GENOMIC DNA]</scope>
    <source>
        <strain evidence="5">IGS</strain>
    </source>
</reference>
<evidence type="ECO:0000256" key="3">
    <source>
        <dbReference type="ARBA" id="ARBA00022840"/>
    </source>
</evidence>
<evidence type="ECO:0000313" key="6">
    <source>
        <dbReference type="Proteomes" id="UP000037178"/>
    </source>
</evidence>
<dbReference type="InterPro" id="IPR050093">
    <property type="entry name" value="ABC_SmlMolc_Importer"/>
</dbReference>
<dbReference type="PROSITE" id="PS50893">
    <property type="entry name" value="ABC_TRANSPORTER_2"/>
    <property type="match status" value="1"/>
</dbReference>